<dbReference type="PANTHER" id="PTHR36307">
    <property type="entry name" value="FLAGELLA BASAL BODY P-RING FORMATION PROTEIN FLGA"/>
    <property type="match status" value="1"/>
</dbReference>
<accession>A0A4U1BUG2</accession>
<evidence type="ECO:0000256" key="4">
    <source>
        <dbReference type="ARBA" id="ARBA00022729"/>
    </source>
</evidence>
<protein>
    <recommendedName>
        <fullName evidence="3 7">Flagella basal body P-ring formation protein FlgA</fullName>
    </recommendedName>
</protein>
<evidence type="ECO:0000256" key="5">
    <source>
        <dbReference type="ARBA" id="ARBA00022764"/>
    </source>
</evidence>
<dbReference type="Gene3D" id="3.90.1210.10">
    <property type="entry name" value="Antifreeze-like/N-acetylneuraminic acid synthase C-terminal domain"/>
    <property type="match status" value="1"/>
</dbReference>
<feature type="domain" description="SAF" evidence="8">
    <location>
        <begin position="103"/>
        <end position="165"/>
    </location>
</feature>
<dbReference type="InterPro" id="IPR013974">
    <property type="entry name" value="SAF"/>
</dbReference>
<dbReference type="EMBL" id="SWCJ01000001">
    <property type="protein sequence ID" value="TKB58211.1"/>
    <property type="molecule type" value="Genomic_DNA"/>
</dbReference>
<keyword evidence="7" id="KW-1005">Bacterial flagellum biogenesis</keyword>
<dbReference type="GO" id="GO:0044780">
    <property type="term" value="P:bacterial-type flagellum assembly"/>
    <property type="evidence" value="ECO:0007669"/>
    <property type="project" value="InterPro"/>
</dbReference>
<evidence type="ECO:0000256" key="3">
    <source>
        <dbReference type="ARBA" id="ARBA00014754"/>
    </source>
</evidence>
<comment type="function">
    <text evidence="6 7">Involved in the assembly process of the P-ring formation. It may associate with FlgF on the rod constituting a structure essential for the P-ring assembly or may act as a modulator protein for the P-ring assembly.</text>
</comment>
<dbReference type="OrthoDB" id="5729023at2"/>
<evidence type="ECO:0000256" key="1">
    <source>
        <dbReference type="ARBA" id="ARBA00004418"/>
    </source>
</evidence>
<gene>
    <name evidence="9" type="primary">flgA</name>
    <name evidence="9" type="ORF">FCL42_00145</name>
</gene>
<evidence type="ECO:0000313" key="9">
    <source>
        <dbReference type="EMBL" id="TKB58211.1"/>
    </source>
</evidence>
<dbReference type="PANTHER" id="PTHR36307:SF1">
    <property type="entry name" value="FLAGELLA BASAL BODY P-RING FORMATION PROTEIN FLGA"/>
    <property type="match status" value="1"/>
</dbReference>
<dbReference type="NCBIfam" id="TIGR03170">
    <property type="entry name" value="flgA_cterm"/>
    <property type="match status" value="1"/>
</dbReference>
<sequence length="225" mass="24296">MKPWALITLFLISFSAKCETSLELIREVAESYTLENLNADPHAKVTLQTNALDSRRHFGDCDQPIQASSQSMKPGTRYTTVKVSCEGSSPWLVYVPIQIDIQYPVVIATTTLAANAVLDSSMLEVRYVSSSSLRGGHFSDIDSLAGARLKRRLAAGQVINQNNICIVCRGDPVVIQAVSKNLAIRTSGTALTGGALGESIRVQNTNSRRMVDAVVSAIGQVKVVM</sequence>
<comment type="subcellular location">
    <subcellularLocation>
        <location evidence="1 7">Periplasm</location>
    </subcellularLocation>
</comment>
<keyword evidence="10" id="KW-1185">Reference proteome</keyword>
<dbReference type="GO" id="GO:0042597">
    <property type="term" value="C:periplasmic space"/>
    <property type="evidence" value="ECO:0007669"/>
    <property type="project" value="UniProtKB-SubCell"/>
</dbReference>
<keyword evidence="9" id="KW-0282">Flagellum</keyword>
<proteinExistence type="inferred from homology"/>
<dbReference type="Proteomes" id="UP000305675">
    <property type="component" value="Unassembled WGS sequence"/>
</dbReference>
<evidence type="ECO:0000313" key="10">
    <source>
        <dbReference type="Proteomes" id="UP000305675"/>
    </source>
</evidence>
<comment type="caution">
    <text evidence="9">The sequence shown here is derived from an EMBL/GenBank/DDBJ whole genome shotgun (WGS) entry which is preliminary data.</text>
</comment>
<evidence type="ECO:0000256" key="2">
    <source>
        <dbReference type="ARBA" id="ARBA00010474"/>
    </source>
</evidence>
<dbReference type="CDD" id="cd11614">
    <property type="entry name" value="SAF_CpaB_FlgA_like"/>
    <property type="match status" value="1"/>
</dbReference>
<comment type="similarity">
    <text evidence="2 7">Belongs to the FlgA family.</text>
</comment>
<keyword evidence="9" id="KW-0966">Cell projection</keyword>
<evidence type="ECO:0000259" key="8">
    <source>
        <dbReference type="SMART" id="SM00858"/>
    </source>
</evidence>
<keyword evidence="5 7" id="KW-0574">Periplasm</keyword>
<dbReference type="InterPro" id="IPR039246">
    <property type="entry name" value="Flagellar_FlgA"/>
</dbReference>
<organism evidence="9 10">
    <name type="scientific">Ferrimonas aestuarii</name>
    <dbReference type="NCBI Taxonomy" id="2569539"/>
    <lineage>
        <taxon>Bacteria</taxon>
        <taxon>Pseudomonadati</taxon>
        <taxon>Pseudomonadota</taxon>
        <taxon>Gammaproteobacteria</taxon>
        <taxon>Alteromonadales</taxon>
        <taxon>Ferrimonadaceae</taxon>
        <taxon>Ferrimonas</taxon>
    </lineage>
</organism>
<keyword evidence="9" id="KW-0969">Cilium</keyword>
<dbReference type="AlphaFoldDB" id="A0A4U1BUG2"/>
<dbReference type="SMART" id="SM00858">
    <property type="entry name" value="SAF"/>
    <property type="match status" value="1"/>
</dbReference>
<dbReference type="Pfam" id="PF17656">
    <property type="entry name" value="ChapFlgA_N"/>
    <property type="match status" value="1"/>
</dbReference>
<dbReference type="Gene3D" id="2.30.30.760">
    <property type="match status" value="1"/>
</dbReference>
<dbReference type="InterPro" id="IPR017585">
    <property type="entry name" value="SAF_FlgA"/>
</dbReference>
<dbReference type="Pfam" id="PF13144">
    <property type="entry name" value="ChapFlgA"/>
    <property type="match status" value="1"/>
</dbReference>
<evidence type="ECO:0000256" key="7">
    <source>
        <dbReference type="RuleBase" id="RU362063"/>
    </source>
</evidence>
<evidence type="ECO:0000256" key="6">
    <source>
        <dbReference type="ARBA" id="ARBA00025643"/>
    </source>
</evidence>
<name>A0A4U1BUG2_9GAMM</name>
<reference evidence="9 10" key="1">
    <citation type="submission" date="2019-04" db="EMBL/GenBank/DDBJ databases">
        <authorList>
            <person name="Hwang J.C."/>
        </authorList>
    </citation>
    <scope>NUCLEOTIDE SEQUENCE [LARGE SCALE GENOMIC DNA]</scope>
    <source>
        <strain evidence="9 10">IMCC35002</strain>
    </source>
</reference>
<dbReference type="InterPro" id="IPR041231">
    <property type="entry name" value="FlgA_N"/>
</dbReference>
<keyword evidence="4" id="KW-0732">Signal</keyword>
<dbReference type="RefSeq" id="WP_136861359.1">
    <property type="nucleotide sequence ID" value="NZ_SWCJ01000001.1"/>
</dbReference>